<dbReference type="RefSeq" id="WP_206966438.1">
    <property type="nucleotide sequence ID" value="NZ_BAAAJJ010000001.1"/>
</dbReference>
<accession>A0A939JLB0</accession>
<feature type="compositionally biased region" description="Low complexity" evidence="1">
    <location>
        <begin position="32"/>
        <end position="63"/>
    </location>
</feature>
<sequence>MPDAFEGELVERPPTEWQNQPQQPYQPPPQQQQPHGAGYGYPQQQGGYPQQPPSGGYVRVPLFPDAPPPPPRRSTGKLVALTILVTCLALVVAGGGFVAYRLYTSQAHDMTAAEEYAISPQRVYDNLGTALKEQNEVAYLECFQGAETKRRARILYRNLVKIPFQVARYEEIGTPYQGNVAFVHQVQGVDVAPVYEQYKFVFATRSDDSEVITNFGGSAEPVRTLSETYFPAPWDMYANMSVARKGNVVVIADAEHKADMDRFAPYIARGAEDDAAAWNRAHPVGDRTSKGALVVLESDRKAYDKLYTGMTARHDSLEAGANLALPGFKANVGGAVTGLTGGSRIVMDSSLSHFTSTAWRQGVTEISRHEIAHAMAATYTRSLVVSPATWVAEGFASYMELRDNATRARYLNRALEGYHFGLGSEPPNDDSEFYSSDSKERNINYALSRLALQYMVKKYGDKAAFEFVAAEYSSPTKEEGNFQKYLGVDRGTFWDGWKGYVRAEVPGLGTAT</sequence>
<evidence type="ECO:0000256" key="1">
    <source>
        <dbReference type="SAM" id="MobiDB-lite"/>
    </source>
</evidence>
<keyword evidence="2" id="KW-0472">Membrane</keyword>
<name>A0A939JLB0_9ACTN</name>
<organism evidence="3 4">
    <name type="scientific">Streptomyces beijiangensis</name>
    <dbReference type="NCBI Taxonomy" id="163361"/>
    <lineage>
        <taxon>Bacteria</taxon>
        <taxon>Bacillati</taxon>
        <taxon>Actinomycetota</taxon>
        <taxon>Actinomycetes</taxon>
        <taxon>Kitasatosporales</taxon>
        <taxon>Streptomycetaceae</taxon>
        <taxon>Streptomyces</taxon>
    </lineage>
</organism>
<proteinExistence type="predicted"/>
<feature type="region of interest" description="Disordered" evidence="1">
    <location>
        <begin position="1"/>
        <end position="73"/>
    </location>
</feature>
<keyword evidence="2" id="KW-1133">Transmembrane helix</keyword>
<protein>
    <recommendedName>
        <fullName evidence="5">Peptidase MA-like domain-containing protein</fullName>
    </recommendedName>
</protein>
<reference evidence="3" key="1">
    <citation type="submission" date="2021-03" db="EMBL/GenBank/DDBJ databases">
        <title>Streptomyces poriferae sp. nov., a novel marine sponge-derived Actinobacteria species with anti-MRSA activity.</title>
        <authorList>
            <person name="Sandoval-Powers M."/>
            <person name="Kralova S."/>
            <person name="Nguyen G.-S."/>
            <person name="Fawwal D."/>
            <person name="Degnes K."/>
            <person name="Klinkenberg G."/>
            <person name="Sletta H."/>
            <person name="Wentzel A."/>
            <person name="Liles M.R."/>
        </authorList>
    </citation>
    <scope>NUCLEOTIDE SEQUENCE</scope>
    <source>
        <strain evidence="3">DSM 41794</strain>
    </source>
</reference>
<dbReference type="EMBL" id="JAFLRJ010000297">
    <property type="protein sequence ID" value="MBO0515539.1"/>
    <property type="molecule type" value="Genomic_DNA"/>
</dbReference>
<evidence type="ECO:0000313" key="3">
    <source>
        <dbReference type="EMBL" id="MBO0515539.1"/>
    </source>
</evidence>
<keyword evidence="2" id="KW-0812">Transmembrane</keyword>
<evidence type="ECO:0008006" key="5">
    <source>
        <dbReference type="Google" id="ProtNLM"/>
    </source>
</evidence>
<dbReference type="AlphaFoldDB" id="A0A939JLB0"/>
<evidence type="ECO:0000313" key="4">
    <source>
        <dbReference type="Proteomes" id="UP000664167"/>
    </source>
</evidence>
<evidence type="ECO:0000256" key="2">
    <source>
        <dbReference type="SAM" id="Phobius"/>
    </source>
</evidence>
<comment type="caution">
    <text evidence="3">The sequence shown here is derived from an EMBL/GenBank/DDBJ whole genome shotgun (WGS) entry which is preliminary data.</text>
</comment>
<feature type="transmembrane region" description="Helical" evidence="2">
    <location>
        <begin position="78"/>
        <end position="100"/>
    </location>
</feature>
<keyword evidence="4" id="KW-1185">Reference proteome</keyword>
<dbReference type="Proteomes" id="UP000664167">
    <property type="component" value="Unassembled WGS sequence"/>
</dbReference>
<gene>
    <name evidence="3" type="ORF">J0695_27655</name>
</gene>